<sequence>MIGSKLPILFPFLLIVIILCIVFCPFNIIFRPSRFWLIHTFGRIFSAPFLPVKFKDFFFGDQLTSLSIVLSDLEYVICFFVSDLWTRGDVCWRINPYVKPCLVSIPPLLRALQSLRRFKDTKQNIHMMNFGKYSLTILATVTSSIANSKITSNEAQKNGTLALWIIISIVSTIYSLCWDFLMDWGIFRTHSRNFLLRDHLFYRHKWVYYFALITNTLMRGSWTINVSFEALSSRTKELIVLATAVIEVTRRFQWNFFRLENEHLNNVGKFKAFDLKIPETFIIPPIKKDKAKDKDNKNNNNNNNANNGGNSNEKEKQITSDDLENGTSKNEGTFEIEQLLDSGNGLECDIMNSSIINNSLCNDDGDDDNNNNNNNTPLKNRHTFFNDHQSSDEHSPDEES</sequence>
<evidence type="ECO:0000313" key="9">
    <source>
        <dbReference type="Proteomes" id="UP000001064"/>
    </source>
</evidence>
<feature type="compositionally biased region" description="Low complexity" evidence="5">
    <location>
        <begin position="298"/>
        <end position="311"/>
    </location>
</feature>
<dbReference type="STRING" id="5786.F0ZWD0"/>
<dbReference type="PANTHER" id="PTHR10783">
    <property type="entry name" value="XENOTROPIC AND POLYTROPIC RETROVIRUS RECEPTOR 1-RELATED"/>
    <property type="match status" value="1"/>
</dbReference>
<organism evidence="8 9">
    <name type="scientific">Dictyostelium purpureum</name>
    <name type="common">Slime mold</name>
    <dbReference type="NCBI Taxonomy" id="5786"/>
    <lineage>
        <taxon>Eukaryota</taxon>
        <taxon>Amoebozoa</taxon>
        <taxon>Evosea</taxon>
        <taxon>Eumycetozoa</taxon>
        <taxon>Dictyostelia</taxon>
        <taxon>Dictyosteliales</taxon>
        <taxon>Dictyosteliaceae</taxon>
        <taxon>Dictyostelium</taxon>
    </lineage>
</organism>
<evidence type="ECO:0000256" key="5">
    <source>
        <dbReference type="SAM" id="MobiDB-lite"/>
    </source>
</evidence>
<evidence type="ECO:0000256" key="2">
    <source>
        <dbReference type="ARBA" id="ARBA00022692"/>
    </source>
</evidence>
<dbReference type="KEGG" id="dpp:DICPUDRAFT_49995"/>
<gene>
    <name evidence="8" type="ORF">DICPUDRAFT_49995</name>
</gene>
<evidence type="ECO:0000256" key="4">
    <source>
        <dbReference type="ARBA" id="ARBA00023136"/>
    </source>
</evidence>
<feature type="domain" description="EXS" evidence="7">
    <location>
        <begin position="90"/>
        <end position="291"/>
    </location>
</feature>
<reference evidence="9" key="1">
    <citation type="journal article" date="2011" name="Genome Biol.">
        <title>Comparative genomics of the social amoebae Dictyostelium discoideum and Dictyostelium purpureum.</title>
        <authorList>
            <consortium name="US DOE Joint Genome Institute (JGI-PGF)"/>
            <person name="Sucgang R."/>
            <person name="Kuo A."/>
            <person name="Tian X."/>
            <person name="Salerno W."/>
            <person name="Parikh A."/>
            <person name="Feasley C.L."/>
            <person name="Dalin E."/>
            <person name="Tu H."/>
            <person name="Huang E."/>
            <person name="Barry K."/>
            <person name="Lindquist E."/>
            <person name="Shapiro H."/>
            <person name="Bruce D."/>
            <person name="Schmutz J."/>
            <person name="Salamov A."/>
            <person name="Fey P."/>
            <person name="Gaudet P."/>
            <person name="Anjard C."/>
            <person name="Babu M.M."/>
            <person name="Basu S."/>
            <person name="Bushmanova Y."/>
            <person name="van der Wel H."/>
            <person name="Katoh-Kurasawa M."/>
            <person name="Dinh C."/>
            <person name="Coutinho P.M."/>
            <person name="Saito T."/>
            <person name="Elias M."/>
            <person name="Schaap P."/>
            <person name="Kay R.R."/>
            <person name="Henrissat B."/>
            <person name="Eichinger L."/>
            <person name="Rivero F."/>
            <person name="Putnam N.H."/>
            <person name="West C.M."/>
            <person name="Loomis W.F."/>
            <person name="Chisholm R.L."/>
            <person name="Shaulsky G."/>
            <person name="Strassmann J.E."/>
            <person name="Queller D.C."/>
            <person name="Kuspa A."/>
            <person name="Grigoriev I.V."/>
        </authorList>
    </citation>
    <scope>NUCLEOTIDE SEQUENCE [LARGE SCALE GENOMIC DNA]</scope>
    <source>
        <strain evidence="9">QSDP1</strain>
    </source>
</reference>
<dbReference type="InParanoid" id="F0ZWD0"/>
<comment type="subcellular location">
    <subcellularLocation>
        <location evidence="1">Membrane</location>
        <topology evidence="1">Multi-pass membrane protein</topology>
    </subcellularLocation>
</comment>
<evidence type="ECO:0000259" key="7">
    <source>
        <dbReference type="PROSITE" id="PS51380"/>
    </source>
</evidence>
<evidence type="ECO:0000256" key="3">
    <source>
        <dbReference type="ARBA" id="ARBA00022989"/>
    </source>
</evidence>
<dbReference type="GO" id="GO:0016020">
    <property type="term" value="C:membrane"/>
    <property type="evidence" value="ECO:0007669"/>
    <property type="project" value="UniProtKB-SubCell"/>
</dbReference>
<dbReference type="EMBL" id="GL871233">
    <property type="protein sequence ID" value="EGC31750.1"/>
    <property type="molecule type" value="Genomic_DNA"/>
</dbReference>
<keyword evidence="4 6" id="KW-0472">Membrane</keyword>
<dbReference type="eggNOG" id="KOG1162">
    <property type="taxonomic scope" value="Eukaryota"/>
</dbReference>
<evidence type="ECO:0000313" key="8">
    <source>
        <dbReference type="EMBL" id="EGC31750.1"/>
    </source>
</evidence>
<dbReference type="OMA" id="MEARKLM"/>
<dbReference type="InterPro" id="IPR004342">
    <property type="entry name" value="EXS_C"/>
</dbReference>
<dbReference type="AlphaFoldDB" id="F0ZWD0"/>
<feature type="compositionally biased region" description="Basic and acidic residues" evidence="5">
    <location>
        <begin position="288"/>
        <end position="297"/>
    </location>
</feature>
<dbReference type="VEuPathDB" id="AmoebaDB:DICPUDRAFT_49995"/>
<keyword evidence="9" id="KW-1185">Reference proteome</keyword>
<feature type="transmembrane region" description="Helical" evidence="6">
    <location>
        <begin position="6"/>
        <end position="30"/>
    </location>
</feature>
<dbReference type="RefSeq" id="XP_003291730.1">
    <property type="nucleotide sequence ID" value="XM_003291682.1"/>
</dbReference>
<dbReference type="GeneID" id="10505478"/>
<dbReference type="Pfam" id="PF03124">
    <property type="entry name" value="EXS"/>
    <property type="match status" value="1"/>
</dbReference>
<keyword evidence="3 6" id="KW-1133">Transmembrane helix</keyword>
<name>F0ZWD0_DICPU</name>
<proteinExistence type="predicted"/>
<dbReference type="PANTHER" id="PTHR10783:SF103">
    <property type="entry name" value="SOLUTE CARRIER FAMILY 53 MEMBER 1"/>
    <property type="match status" value="1"/>
</dbReference>
<accession>F0ZWD0</accession>
<protein>
    <recommendedName>
        <fullName evidence="7">EXS domain-containing protein</fullName>
    </recommendedName>
</protein>
<dbReference type="OrthoDB" id="9970435at2759"/>
<feature type="region of interest" description="Disordered" evidence="5">
    <location>
        <begin position="367"/>
        <end position="400"/>
    </location>
</feature>
<evidence type="ECO:0000256" key="1">
    <source>
        <dbReference type="ARBA" id="ARBA00004141"/>
    </source>
</evidence>
<keyword evidence="2 6" id="KW-0812">Transmembrane</keyword>
<dbReference type="PROSITE" id="PS51380">
    <property type="entry name" value="EXS"/>
    <property type="match status" value="1"/>
</dbReference>
<evidence type="ECO:0000256" key="6">
    <source>
        <dbReference type="SAM" id="Phobius"/>
    </source>
</evidence>
<dbReference type="Proteomes" id="UP000001064">
    <property type="component" value="Unassembled WGS sequence"/>
</dbReference>
<feature type="transmembrane region" description="Helical" evidence="6">
    <location>
        <begin position="161"/>
        <end position="186"/>
    </location>
</feature>
<feature type="region of interest" description="Disordered" evidence="5">
    <location>
        <begin position="288"/>
        <end position="329"/>
    </location>
</feature>